<feature type="domain" description="DUF7779" evidence="2">
    <location>
        <begin position="672"/>
        <end position="740"/>
    </location>
</feature>
<dbReference type="Gene3D" id="3.40.50.300">
    <property type="entry name" value="P-loop containing nucleotide triphosphate hydrolases"/>
    <property type="match status" value="1"/>
</dbReference>
<dbReference type="OrthoDB" id="3522280at2759"/>
<dbReference type="Proteomes" id="UP000235371">
    <property type="component" value="Unassembled WGS sequence"/>
</dbReference>
<dbReference type="GO" id="GO:0043531">
    <property type="term" value="F:ADP binding"/>
    <property type="evidence" value="ECO:0007669"/>
    <property type="project" value="InterPro"/>
</dbReference>
<dbReference type="EMBL" id="KZ613852">
    <property type="protein sequence ID" value="PMD56069.1"/>
    <property type="molecule type" value="Genomic_DNA"/>
</dbReference>
<dbReference type="InterPro" id="IPR019734">
    <property type="entry name" value="TPR_rpt"/>
</dbReference>
<dbReference type="RefSeq" id="XP_024732973.1">
    <property type="nucleotide sequence ID" value="XM_024878391.1"/>
</dbReference>
<keyword evidence="4" id="KW-1185">Reference proteome</keyword>
<evidence type="ECO:0000256" key="1">
    <source>
        <dbReference type="SAM" id="MobiDB-lite"/>
    </source>
</evidence>
<dbReference type="PANTHER" id="PTHR46082">
    <property type="entry name" value="ATP/GTP-BINDING PROTEIN-RELATED"/>
    <property type="match status" value="1"/>
</dbReference>
<dbReference type="Gene3D" id="3.40.50.1820">
    <property type="entry name" value="alpha/beta hydrolase"/>
    <property type="match status" value="1"/>
</dbReference>
<dbReference type="SUPFAM" id="SSF53474">
    <property type="entry name" value="alpha/beta-Hydrolases"/>
    <property type="match status" value="1"/>
</dbReference>
<dbReference type="SMART" id="SM00028">
    <property type="entry name" value="TPR"/>
    <property type="match status" value="3"/>
</dbReference>
<name>A0A2J6SZ79_9HELO</name>
<feature type="compositionally biased region" description="Polar residues" evidence="1">
    <location>
        <begin position="333"/>
        <end position="347"/>
    </location>
</feature>
<dbReference type="InterPro" id="IPR011990">
    <property type="entry name" value="TPR-like_helical_dom_sf"/>
</dbReference>
<dbReference type="SUPFAM" id="SSF52540">
    <property type="entry name" value="P-loop containing nucleoside triphosphate hydrolases"/>
    <property type="match status" value="1"/>
</dbReference>
<gene>
    <name evidence="3" type="ORF">K444DRAFT_595389</name>
</gene>
<dbReference type="AlphaFoldDB" id="A0A2J6SZ79"/>
<protein>
    <recommendedName>
        <fullName evidence="2">DUF7779 domain-containing protein</fullName>
    </recommendedName>
</protein>
<dbReference type="InterPro" id="IPR053137">
    <property type="entry name" value="NLR-like"/>
</dbReference>
<feature type="compositionally biased region" description="Basic and acidic residues" evidence="1">
    <location>
        <begin position="28"/>
        <end position="38"/>
    </location>
</feature>
<dbReference type="InParanoid" id="A0A2J6SZ79"/>
<dbReference type="InterPro" id="IPR056681">
    <property type="entry name" value="DUF7779"/>
</dbReference>
<dbReference type="InterPro" id="IPR027417">
    <property type="entry name" value="P-loop_NTPase"/>
</dbReference>
<feature type="region of interest" description="Disordered" evidence="1">
    <location>
        <begin position="328"/>
        <end position="347"/>
    </location>
</feature>
<dbReference type="Gene3D" id="1.25.40.10">
    <property type="entry name" value="Tetratricopeptide repeat domain"/>
    <property type="match status" value="2"/>
</dbReference>
<proteinExistence type="predicted"/>
<dbReference type="SUPFAM" id="SSF48452">
    <property type="entry name" value="TPR-like"/>
    <property type="match status" value="2"/>
</dbReference>
<dbReference type="InterPro" id="IPR029058">
    <property type="entry name" value="AB_hydrolase_fold"/>
</dbReference>
<dbReference type="Pfam" id="PF25000">
    <property type="entry name" value="DUF7779"/>
    <property type="match status" value="1"/>
</dbReference>
<feature type="region of interest" description="Disordered" evidence="1">
    <location>
        <begin position="1"/>
        <end position="38"/>
    </location>
</feature>
<organism evidence="3 4">
    <name type="scientific">Hyaloscypha bicolor E</name>
    <dbReference type="NCBI Taxonomy" id="1095630"/>
    <lineage>
        <taxon>Eukaryota</taxon>
        <taxon>Fungi</taxon>
        <taxon>Dikarya</taxon>
        <taxon>Ascomycota</taxon>
        <taxon>Pezizomycotina</taxon>
        <taxon>Leotiomycetes</taxon>
        <taxon>Helotiales</taxon>
        <taxon>Hyaloscyphaceae</taxon>
        <taxon>Hyaloscypha</taxon>
        <taxon>Hyaloscypha bicolor</taxon>
    </lineage>
</organism>
<dbReference type="PANTHER" id="PTHR46082:SF6">
    <property type="entry name" value="AAA+ ATPASE DOMAIN-CONTAINING PROTEIN-RELATED"/>
    <property type="match status" value="1"/>
</dbReference>
<evidence type="ECO:0000313" key="4">
    <source>
        <dbReference type="Proteomes" id="UP000235371"/>
    </source>
</evidence>
<sequence length="1241" mass="138988">MTRSESALRDSHQGSKSYLRQIYPSSEPRGEADSKPGNDPEIDIIAVHGLDPLNNEEHGLSTWSQDGVTWLKDFLPHHHRVKPLRVLVFGYNSSAVFGASTAGVYGAAESLINQLSLVRKDCPMRPIVFVCHSLGGIVVKRAIVSAHTTDYYRNIYDSTKGVAFFATPHNGGNGVTFGDVLVRICRAVTGNARNDIMEALRRDLNIASHINRDFARRARGLRVLNFIETKPMAKPFLGIVVDRNSASLNWSEPAEIQVFMEATHRTICKYAQEDDLYEIVSENMVDLISWAAELQSQVIIATAPLPTSPSPDPDQFLPPPRYEERNLSHDSLVRQSTASTSSYPNNNEEIRDKGSYLFPPSPFLGTTMSAPQSYFEGESSLPSRPLPVWPIHMLPYIPQLKTKLVPRDELFQSMLTSLEDGGTVALYGLGGAGKSNLAARLAYWQIERNPQISVFWIHGGTVDSVSESFRMIAQKLQIGLLVRDGGERFKMMRDWLEEKKHGRWIMIIDGADDPAIFKQCENSDHDRQRQSSLESRTFMDFIPRCSHGQVLFTTKTHPAAAMYATRGAALQVSPLSSSDALQMLQNGLDNSVLLDDTLMATELVTSLHFLPLAIAQATSFMNRNYVTVTKYVEKIRDNTVLADLMTRPQASSSNAVYTTWTISFKMIRSERELAADLLAIISFLEQDRIPLSILGDIFGDTLNLIEAVGDLKDYSLISVCSKVETLNVHRLVQATTQHWLRESGTIEKWTVKALSALANHFPDASTRSLQSKCALYLPHCLKVLQSPHFNQTNDLTLAILQYKIGRYYHIIGQWSEARRWTSAAYTVRKENLGLSDASTLEAQEQMIHILRCLGDFDAAGKEAQSLKHLLKSLHGPKHPSTLCSYRLISSTFQDQSLFAPSLAAALKSFNGFKSLYSVSDPDNQDLLLSIARLGSIYTRIGEFGKAEELNLNLLKTFKRRNEENSVDALKVLYRLSYVQRAVGKYIESEETAKDCYQRYCIHLGSKHAETLKSYFSIGLSLQVQRKFEPAMEVYKKAVGYCREMVGESHVFTFISTFHLAQSLAEVGRLREAKGKFGEAMSGFEQMNPKQELEVAKCKEGIASVLRYSGSLSEAEGMYDQALKMGKSQKGKEGEILIALCWEGLGEIWRLRASEMEGKGKKSNLKKALKFEQLALECRKKVYRSNHPETRRTAELVMGILELLGDSGKLTSRMRSEYGSGGHQGLDTFDRETEIDDLISFE</sequence>
<evidence type="ECO:0000259" key="2">
    <source>
        <dbReference type="Pfam" id="PF25000"/>
    </source>
</evidence>
<reference evidence="3 4" key="1">
    <citation type="submission" date="2016-04" db="EMBL/GenBank/DDBJ databases">
        <title>A degradative enzymes factory behind the ericoid mycorrhizal symbiosis.</title>
        <authorList>
            <consortium name="DOE Joint Genome Institute"/>
            <person name="Martino E."/>
            <person name="Morin E."/>
            <person name="Grelet G."/>
            <person name="Kuo A."/>
            <person name="Kohler A."/>
            <person name="Daghino S."/>
            <person name="Barry K."/>
            <person name="Choi C."/>
            <person name="Cichocki N."/>
            <person name="Clum A."/>
            <person name="Copeland A."/>
            <person name="Hainaut M."/>
            <person name="Haridas S."/>
            <person name="Labutti K."/>
            <person name="Lindquist E."/>
            <person name="Lipzen A."/>
            <person name="Khouja H.-R."/>
            <person name="Murat C."/>
            <person name="Ohm R."/>
            <person name="Olson A."/>
            <person name="Spatafora J."/>
            <person name="Veneault-Fourrey C."/>
            <person name="Henrissat B."/>
            <person name="Grigoriev I."/>
            <person name="Martin F."/>
            <person name="Perotto S."/>
        </authorList>
    </citation>
    <scope>NUCLEOTIDE SEQUENCE [LARGE SCALE GENOMIC DNA]</scope>
    <source>
        <strain evidence="3 4">E</strain>
    </source>
</reference>
<accession>A0A2J6SZ79</accession>
<evidence type="ECO:0000313" key="3">
    <source>
        <dbReference type="EMBL" id="PMD56069.1"/>
    </source>
</evidence>
<dbReference type="GeneID" id="36586468"/>
<feature type="compositionally biased region" description="Basic and acidic residues" evidence="1">
    <location>
        <begin position="1"/>
        <end position="13"/>
    </location>
</feature>
<dbReference type="STRING" id="1095630.A0A2J6SZ79"/>